<evidence type="ECO:0000256" key="1">
    <source>
        <dbReference type="SAM" id="Phobius"/>
    </source>
</evidence>
<evidence type="ECO:0000313" key="3">
    <source>
        <dbReference type="Proteomes" id="UP000192746"/>
    </source>
</evidence>
<comment type="caution">
    <text evidence="2">The sequence shown here is derived from an EMBL/GenBank/DDBJ whole genome shotgun (WGS) entry which is preliminary data.</text>
</comment>
<dbReference type="EMBL" id="ARYN01000027">
    <property type="protein sequence ID" value="ORL43705.1"/>
    <property type="molecule type" value="Genomic_DNA"/>
</dbReference>
<reference evidence="2 3" key="1">
    <citation type="submission" date="2013-04" db="EMBL/GenBank/DDBJ databases">
        <title>Zunongwangia sp. 22II14-10F7 Genome Sequencing.</title>
        <authorList>
            <person name="Lai Q."/>
            <person name="Shao Z."/>
        </authorList>
    </citation>
    <scope>NUCLEOTIDE SEQUENCE [LARGE SCALE GENOMIC DNA]</scope>
    <source>
        <strain evidence="2 3">22II14-10F7</strain>
    </source>
</reference>
<keyword evidence="1" id="KW-0472">Membrane</keyword>
<keyword evidence="1" id="KW-1133">Transmembrane helix</keyword>
<dbReference type="Proteomes" id="UP000192746">
    <property type="component" value="Unassembled WGS sequence"/>
</dbReference>
<protein>
    <submittedName>
        <fullName evidence="2">Uncharacterized protein</fullName>
    </submittedName>
</protein>
<dbReference type="RefSeq" id="WP_084843351.1">
    <property type="nucleotide sequence ID" value="NZ_ARYN01000027.1"/>
</dbReference>
<dbReference type="STRING" id="1185767.IIF7_19444"/>
<keyword evidence="3" id="KW-1185">Reference proteome</keyword>
<keyword evidence="1" id="KW-0812">Transmembrane</keyword>
<feature type="transmembrane region" description="Helical" evidence="1">
    <location>
        <begin position="20"/>
        <end position="40"/>
    </location>
</feature>
<accession>A0A1Y1SZD2</accession>
<name>A0A1Y1SZD2_9FLAO</name>
<dbReference type="AlphaFoldDB" id="A0A1Y1SZD2"/>
<dbReference type="OrthoDB" id="1190115at2"/>
<proteinExistence type="predicted"/>
<evidence type="ECO:0000313" key="2">
    <source>
        <dbReference type="EMBL" id="ORL43705.1"/>
    </source>
</evidence>
<sequence>MALLGIKNKVLLKLQASSLIENLVASVLIIVVFMIASFSLNNIFGNYIQSDEQELQQRFSELSYLFINEKISIGYSEDYNTDIISIEKAKGKPFVFYRRNGKILKSKEINYNDY</sequence>
<gene>
    <name evidence="2" type="ORF">IIF7_19444</name>
</gene>
<organism evidence="2 3">
    <name type="scientific">Zunongwangia atlantica 22II14-10F7</name>
    <dbReference type="NCBI Taxonomy" id="1185767"/>
    <lineage>
        <taxon>Bacteria</taxon>
        <taxon>Pseudomonadati</taxon>
        <taxon>Bacteroidota</taxon>
        <taxon>Flavobacteriia</taxon>
        <taxon>Flavobacteriales</taxon>
        <taxon>Flavobacteriaceae</taxon>
        <taxon>Zunongwangia</taxon>
    </lineage>
</organism>